<dbReference type="Proteomes" id="UP000655208">
    <property type="component" value="Unassembled WGS sequence"/>
</dbReference>
<dbReference type="GO" id="GO:0016757">
    <property type="term" value="F:glycosyltransferase activity"/>
    <property type="evidence" value="ECO:0007669"/>
    <property type="project" value="UniProtKB-KW"/>
</dbReference>
<dbReference type="SUPFAM" id="SSF53756">
    <property type="entry name" value="UDP-Glycosyltransferase/glycogen phosphorylase"/>
    <property type="match status" value="1"/>
</dbReference>
<evidence type="ECO:0000256" key="2">
    <source>
        <dbReference type="ARBA" id="ARBA00022679"/>
    </source>
</evidence>
<accession>A0A917SKU6</accession>
<feature type="domain" description="Glycosyltransferase subfamily 4-like N-terminal" evidence="3">
    <location>
        <begin position="15"/>
        <end position="159"/>
    </location>
</feature>
<reference evidence="4" key="1">
    <citation type="journal article" date="2014" name="Int. J. Syst. Evol. Microbiol.">
        <title>Complete genome sequence of Corynebacterium casei LMG S-19264T (=DSM 44701T), isolated from a smear-ripened cheese.</title>
        <authorList>
            <consortium name="US DOE Joint Genome Institute (JGI-PGF)"/>
            <person name="Walter F."/>
            <person name="Albersmeier A."/>
            <person name="Kalinowski J."/>
            <person name="Ruckert C."/>
        </authorList>
    </citation>
    <scope>NUCLEOTIDE SEQUENCE</scope>
    <source>
        <strain evidence="4">CGMCC 4.7308</strain>
    </source>
</reference>
<sequence length="367" mass="39034">MRIVAFGTYQADSHPRVAVLIEGLRAHGHEVVELNEPLGLSTADRVGMLQRPWRLPVLAGRLASRWYRLWRRGRAQLRTARPDAVLVGYLGHFDVQLAALTFRGIPVVLDHLIFAAGTAIDRGTRQGLRTRLLSVLDRRALAAADVVVLDTEEHRRQVPPDLQDRAVVCPVGADARWFAAGRSAAPDPAPGEPVRVAFFGLYTPLQGATVIGAALGRLAGRDDLQVTMIGAGQDLAATRGAAGPDAPVVWRDLVPAAELPALIAGQHVALGIFGTSAKALHVVPNKVFQSAAAGNAVVTSDTGPQRRLLADDALFVPPGDAGALAAALVRLTEDRAELARLRAAATRRAESFTAAAVVEPLLHKLAR</sequence>
<gene>
    <name evidence="4" type="ORF">GCM10011594_03280</name>
</gene>
<dbReference type="RefSeq" id="WP_229673532.1">
    <property type="nucleotide sequence ID" value="NZ_BMNA01000001.1"/>
</dbReference>
<proteinExistence type="predicted"/>
<keyword evidence="5" id="KW-1185">Reference proteome</keyword>
<comment type="caution">
    <text evidence="4">The sequence shown here is derived from an EMBL/GenBank/DDBJ whole genome shotgun (WGS) entry which is preliminary data.</text>
</comment>
<reference evidence="4" key="2">
    <citation type="submission" date="2020-09" db="EMBL/GenBank/DDBJ databases">
        <authorList>
            <person name="Sun Q."/>
            <person name="Zhou Y."/>
        </authorList>
    </citation>
    <scope>NUCLEOTIDE SEQUENCE</scope>
    <source>
        <strain evidence="4">CGMCC 4.7308</strain>
    </source>
</reference>
<keyword evidence="1" id="KW-0328">Glycosyltransferase</keyword>
<organism evidence="4 5">
    <name type="scientific">Nakamurella endophytica</name>
    <dbReference type="NCBI Taxonomy" id="1748367"/>
    <lineage>
        <taxon>Bacteria</taxon>
        <taxon>Bacillati</taxon>
        <taxon>Actinomycetota</taxon>
        <taxon>Actinomycetes</taxon>
        <taxon>Nakamurellales</taxon>
        <taxon>Nakamurellaceae</taxon>
        <taxon>Nakamurella</taxon>
    </lineage>
</organism>
<dbReference type="AlphaFoldDB" id="A0A917SKU6"/>
<evidence type="ECO:0000313" key="4">
    <source>
        <dbReference type="EMBL" id="GGL87031.1"/>
    </source>
</evidence>
<dbReference type="EMBL" id="BMNA01000001">
    <property type="protein sequence ID" value="GGL87031.1"/>
    <property type="molecule type" value="Genomic_DNA"/>
</dbReference>
<dbReference type="PANTHER" id="PTHR12526:SF510">
    <property type="entry name" value="D-INOSITOL 3-PHOSPHATE GLYCOSYLTRANSFERASE"/>
    <property type="match status" value="1"/>
</dbReference>
<protein>
    <recommendedName>
        <fullName evidence="3">Glycosyltransferase subfamily 4-like N-terminal domain-containing protein</fullName>
    </recommendedName>
</protein>
<evidence type="ECO:0000256" key="1">
    <source>
        <dbReference type="ARBA" id="ARBA00022676"/>
    </source>
</evidence>
<dbReference type="PANTHER" id="PTHR12526">
    <property type="entry name" value="GLYCOSYLTRANSFERASE"/>
    <property type="match status" value="1"/>
</dbReference>
<keyword evidence="2" id="KW-0808">Transferase</keyword>
<dbReference type="Pfam" id="PF13692">
    <property type="entry name" value="Glyco_trans_1_4"/>
    <property type="match status" value="1"/>
</dbReference>
<dbReference type="Gene3D" id="3.40.50.2000">
    <property type="entry name" value="Glycogen Phosphorylase B"/>
    <property type="match status" value="2"/>
</dbReference>
<name>A0A917SKU6_9ACTN</name>
<evidence type="ECO:0000313" key="5">
    <source>
        <dbReference type="Proteomes" id="UP000655208"/>
    </source>
</evidence>
<dbReference type="Pfam" id="PF13579">
    <property type="entry name" value="Glyco_trans_4_4"/>
    <property type="match status" value="1"/>
</dbReference>
<evidence type="ECO:0000259" key="3">
    <source>
        <dbReference type="Pfam" id="PF13579"/>
    </source>
</evidence>
<dbReference type="InterPro" id="IPR028098">
    <property type="entry name" value="Glyco_trans_4-like_N"/>
</dbReference>